<keyword evidence="4" id="KW-0539">Nucleus</keyword>
<feature type="compositionally biased region" description="Basic and acidic residues" evidence="5">
    <location>
        <begin position="1"/>
        <end position="15"/>
    </location>
</feature>
<keyword evidence="9" id="KW-1185">Reference proteome</keyword>
<dbReference type="PANTHER" id="PTHR12202:SF0">
    <property type="entry name" value="ESF1 HOMOLOG"/>
    <property type="match status" value="1"/>
</dbReference>
<evidence type="ECO:0000256" key="5">
    <source>
        <dbReference type="SAM" id="MobiDB-lite"/>
    </source>
</evidence>
<feature type="region of interest" description="Disordered" evidence="5">
    <location>
        <begin position="219"/>
        <end position="247"/>
    </location>
</feature>
<dbReference type="PANTHER" id="PTHR12202">
    <property type="entry name" value="ESF1 HOMOLOG"/>
    <property type="match status" value="1"/>
</dbReference>
<feature type="compositionally biased region" description="Acidic residues" evidence="5">
    <location>
        <begin position="72"/>
        <end position="82"/>
    </location>
</feature>
<evidence type="ECO:0000256" key="4">
    <source>
        <dbReference type="ARBA" id="ARBA00023242"/>
    </source>
</evidence>
<dbReference type="EMBL" id="OU900095">
    <property type="protein sequence ID" value="CAG9858356.1"/>
    <property type="molecule type" value="Genomic_DNA"/>
</dbReference>
<feature type="compositionally biased region" description="Basic residues" evidence="5">
    <location>
        <begin position="461"/>
        <end position="471"/>
    </location>
</feature>
<feature type="region of interest" description="Disordered" evidence="5">
    <location>
        <begin position="128"/>
        <end position="158"/>
    </location>
</feature>
<dbReference type="Pfam" id="PF08159">
    <property type="entry name" value="NUC153"/>
    <property type="match status" value="1"/>
</dbReference>
<evidence type="ECO:0000256" key="3">
    <source>
        <dbReference type="ARBA" id="ARBA00023054"/>
    </source>
</evidence>
<comment type="subcellular location">
    <subcellularLocation>
        <location evidence="1">Nucleus</location>
        <location evidence="1">Nucleolus</location>
    </subcellularLocation>
</comment>
<evidence type="ECO:0000259" key="6">
    <source>
        <dbReference type="Pfam" id="PF08159"/>
    </source>
</evidence>
<dbReference type="GO" id="GO:0003723">
    <property type="term" value="F:RNA binding"/>
    <property type="evidence" value="ECO:0007669"/>
    <property type="project" value="TreeGrafter"/>
</dbReference>
<reference evidence="8" key="1">
    <citation type="submission" date="2022-01" db="EMBL/GenBank/DDBJ databases">
        <authorList>
            <person name="King R."/>
        </authorList>
    </citation>
    <scope>NUCLEOTIDE SEQUENCE</scope>
</reference>
<comment type="similarity">
    <text evidence="2">Belongs to the ESF1 family.</text>
</comment>
<feature type="region of interest" description="Disordered" evidence="5">
    <location>
        <begin position="1"/>
        <end position="23"/>
    </location>
</feature>
<feature type="compositionally biased region" description="Basic and acidic residues" evidence="5">
    <location>
        <begin position="104"/>
        <end position="113"/>
    </location>
</feature>
<dbReference type="InterPro" id="IPR056750">
    <property type="entry name" value="RRM_ESF1"/>
</dbReference>
<evidence type="ECO:0000313" key="8">
    <source>
        <dbReference type="EMBL" id="CAG9858356.1"/>
    </source>
</evidence>
<name>A0A9N9TGZ9_PHYSR</name>
<dbReference type="AlphaFoldDB" id="A0A9N9TGZ9"/>
<feature type="compositionally biased region" description="Acidic residues" evidence="5">
    <location>
        <begin position="379"/>
        <end position="397"/>
    </location>
</feature>
<feature type="domain" description="ESF1 RRM" evidence="7">
    <location>
        <begin position="171"/>
        <end position="315"/>
    </location>
</feature>
<evidence type="ECO:0000313" key="9">
    <source>
        <dbReference type="Proteomes" id="UP001153712"/>
    </source>
</evidence>
<sequence>MEDSRFSHIKSDPKFRRISKKEKKIKIDKRFQSMFNDKKFKIKYTTDKRGRPVNHTSNEDLKRYYELSSESESSDDDSETNESETGKPIQKDTEKSSSQLNVKHSSDKTLPEDIKKKLRNLTVDYARGESNLLSESSSDDEESSNEVSDEEDIEHKWGELDVDAERTEDPTSRLAACNMDWDRIRAVDLMVLFNSFLNPGSIIKSVAIYPSEFGKQRMKEEEVKGPTELVEAKEDELSDENENEEGSNYHMEKLRQYQLNRLKYYYAIIAFDNANTANKVYTECDGMEYESSAIKLDLRFVPEDMSFDDEPKEFCDKLPEVNKYQPRFFTNTALQQAKVDLTWDETDPNRLEITEKLNTGKLDELSKEDIQNFLASSSSEEESEKEEEISNSEEEGSKEDIINKYKALLNNIESKEKVSKGKDVEMEISWGINLKDKTEKLIKEKSNEGKTPFEQYLEKRKEKRKEKKKQKKTDAEDSDIPSDIDINDPYFAEELNNPEFKNPKNQKRNSKSSIKTNDDSEEDDKKQKELELLLMNNDDDKNHFSLKKIQDKEVSKKKKWKNKKKDDEEIPEDNFSVNVEDNRFSALFSSHHFNIDPTDPHFKKTKGMEALMNEKFKRRIENSHESDNNKKIKVEKKKNPELNLLVKSIKRKINSS</sequence>
<feature type="compositionally biased region" description="Acidic residues" evidence="5">
    <location>
        <begin position="137"/>
        <end position="152"/>
    </location>
</feature>
<feature type="region of interest" description="Disordered" evidence="5">
    <location>
        <begin position="443"/>
        <end position="573"/>
    </location>
</feature>
<dbReference type="GO" id="GO:0006364">
    <property type="term" value="P:rRNA processing"/>
    <property type="evidence" value="ECO:0007669"/>
    <property type="project" value="InterPro"/>
</dbReference>
<feature type="domain" description="NUC153" evidence="6">
    <location>
        <begin position="581"/>
        <end position="609"/>
    </location>
</feature>
<feature type="region of interest" description="Disordered" evidence="5">
    <location>
        <begin position="374"/>
        <end position="400"/>
    </location>
</feature>
<dbReference type="InterPro" id="IPR039754">
    <property type="entry name" value="Esf1"/>
</dbReference>
<feature type="compositionally biased region" description="Basic and acidic residues" evidence="5">
    <location>
        <begin position="538"/>
        <end position="554"/>
    </location>
</feature>
<gene>
    <name evidence="8" type="ORF">PHYEVI_LOCUS4745</name>
</gene>
<proteinExistence type="inferred from homology"/>
<keyword evidence="3" id="KW-0175">Coiled coil</keyword>
<evidence type="ECO:0000259" key="7">
    <source>
        <dbReference type="Pfam" id="PF25121"/>
    </source>
</evidence>
<evidence type="ECO:0000256" key="2">
    <source>
        <dbReference type="ARBA" id="ARBA00009087"/>
    </source>
</evidence>
<accession>A0A9N9TGZ9</accession>
<feature type="region of interest" description="Disordered" evidence="5">
    <location>
        <begin position="44"/>
        <end position="113"/>
    </location>
</feature>
<feature type="compositionally biased region" description="Acidic residues" evidence="5">
    <location>
        <begin position="476"/>
        <end position="486"/>
    </location>
</feature>
<evidence type="ECO:0000256" key="1">
    <source>
        <dbReference type="ARBA" id="ARBA00004604"/>
    </source>
</evidence>
<protein>
    <recommendedName>
        <fullName evidence="10">ESF1-like protein</fullName>
    </recommendedName>
</protein>
<dbReference type="Proteomes" id="UP001153712">
    <property type="component" value="Chromosome 2"/>
</dbReference>
<evidence type="ECO:0008006" key="10">
    <source>
        <dbReference type="Google" id="ProtNLM"/>
    </source>
</evidence>
<dbReference type="OrthoDB" id="431825at2759"/>
<feature type="compositionally biased region" description="Acidic residues" evidence="5">
    <location>
        <begin position="233"/>
        <end position="245"/>
    </location>
</feature>
<dbReference type="GO" id="GO:0005730">
    <property type="term" value="C:nucleolus"/>
    <property type="evidence" value="ECO:0007669"/>
    <property type="project" value="UniProtKB-SubCell"/>
</dbReference>
<organism evidence="8 9">
    <name type="scientific">Phyllotreta striolata</name>
    <name type="common">Striped flea beetle</name>
    <name type="synonym">Crioceris striolata</name>
    <dbReference type="NCBI Taxonomy" id="444603"/>
    <lineage>
        <taxon>Eukaryota</taxon>
        <taxon>Metazoa</taxon>
        <taxon>Ecdysozoa</taxon>
        <taxon>Arthropoda</taxon>
        <taxon>Hexapoda</taxon>
        <taxon>Insecta</taxon>
        <taxon>Pterygota</taxon>
        <taxon>Neoptera</taxon>
        <taxon>Endopterygota</taxon>
        <taxon>Coleoptera</taxon>
        <taxon>Polyphaga</taxon>
        <taxon>Cucujiformia</taxon>
        <taxon>Chrysomeloidea</taxon>
        <taxon>Chrysomelidae</taxon>
        <taxon>Galerucinae</taxon>
        <taxon>Alticini</taxon>
        <taxon>Phyllotreta</taxon>
    </lineage>
</organism>
<dbReference type="Pfam" id="PF25121">
    <property type="entry name" value="RRM_ESF1"/>
    <property type="match status" value="1"/>
</dbReference>
<dbReference type="InterPro" id="IPR012580">
    <property type="entry name" value="NUC153"/>
</dbReference>